<feature type="domain" description="C2H2-type" evidence="2">
    <location>
        <begin position="23"/>
        <end position="43"/>
    </location>
</feature>
<feature type="compositionally biased region" description="Polar residues" evidence="1">
    <location>
        <begin position="487"/>
        <end position="518"/>
    </location>
</feature>
<protein>
    <recommendedName>
        <fullName evidence="2">C2H2-type domain-containing protein</fullName>
    </recommendedName>
</protein>
<feature type="compositionally biased region" description="Polar residues" evidence="1">
    <location>
        <begin position="774"/>
        <end position="783"/>
    </location>
</feature>
<accession>A0ABD2YGJ2</accession>
<feature type="compositionally biased region" description="Polar residues" evidence="1">
    <location>
        <begin position="741"/>
        <end position="753"/>
    </location>
</feature>
<feature type="compositionally biased region" description="Basic and acidic residues" evidence="1">
    <location>
        <begin position="639"/>
        <end position="649"/>
    </location>
</feature>
<gene>
    <name evidence="3" type="ORF">ACH5RR_031901</name>
</gene>
<organism evidence="3 4">
    <name type="scientific">Cinchona calisaya</name>
    <dbReference type="NCBI Taxonomy" id="153742"/>
    <lineage>
        <taxon>Eukaryota</taxon>
        <taxon>Viridiplantae</taxon>
        <taxon>Streptophyta</taxon>
        <taxon>Embryophyta</taxon>
        <taxon>Tracheophyta</taxon>
        <taxon>Spermatophyta</taxon>
        <taxon>Magnoliopsida</taxon>
        <taxon>eudicotyledons</taxon>
        <taxon>Gunneridae</taxon>
        <taxon>Pentapetalae</taxon>
        <taxon>asterids</taxon>
        <taxon>lamiids</taxon>
        <taxon>Gentianales</taxon>
        <taxon>Rubiaceae</taxon>
        <taxon>Cinchonoideae</taxon>
        <taxon>Cinchoneae</taxon>
        <taxon>Cinchona</taxon>
    </lineage>
</organism>
<dbReference type="Proteomes" id="UP001630127">
    <property type="component" value="Unassembled WGS sequence"/>
</dbReference>
<feature type="region of interest" description="Disordered" evidence="1">
    <location>
        <begin position="469"/>
        <end position="524"/>
    </location>
</feature>
<feature type="compositionally biased region" description="Low complexity" evidence="1">
    <location>
        <begin position="433"/>
        <end position="444"/>
    </location>
</feature>
<feature type="compositionally biased region" description="Basic and acidic residues" evidence="1">
    <location>
        <begin position="59"/>
        <end position="75"/>
    </location>
</feature>
<proteinExistence type="predicted"/>
<evidence type="ECO:0000259" key="2">
    <source>
        <dbReference type="PROSITE" id="PS00028"/>
    </source>
</evidence>
<feature type="compositionally biased region" description="Basic and acidic residues" evidence="1">
    <location>
        <begin position="661"/>
        <end position="672"/>
    </location>
</feature>
<comment type="caution">
    <text evidence="3">The sequence shown here is derived from an EMBL/GenBank/DDBJ whole genome shotgun (WGS) entry which is preliminary data.</text>
</comment>
<feature type="region of interest" description="Disordered" evidence="1">
    <location>
        <begin position="1"/>
        <end position="20"/>
    </location>
</feature>
<evidence type="ECO:0000256" key="1">
    <source>
        <dbReference type="SAM" id="MobiDB-lite"/>
    </source>
</evidence>
<feature type="region of interest" description="Disordered" evidence="1">
    <location>
        <begin position="732"/>
        <end position="794"/>
    </location>
</feature>
<keyword evidence="4" id="KW-1185">Reference proteome</keyword>
<name>A0ABD2YGJ2_9GENT</name>
<evidence type="ECO:0000313" key="4">
    <source>
        <dbReference type="Proteomes" id="UP001630127"/>
    </source>
</evidence>
<dbReference type="EMBL" id="JBJUIK010000013">
    <property type="protein sequence ID" value="KAL3506519.1"/>
    <property type="molecule type" value="Genomic_DNA"/>
</dbReference>
<feature type="region of interest" description="Disordered" evidence="1">
    <location>
        <begin position="426"/>
        <end position="452"/>
    </location>
</feature>
<dbReference type="AlphaFoldDB" id="A0ABD2YGJ2"/>
<sequence>MDVQDHSKTPSSAGHESHGVHLCHKCGWPFPNPHPSAKHRRAHKRVCGKVEGYKILDSETEHFSDDEHPSDDDMKTPSSGISNEAARNLMNQSDSKPASDFRVEEVSSGVDRTEGPQVNSCSSVSESILENITTDAECGKQNELISSGPRTDKEVRESVNEVESFTQSVAPLDKSASDAPLCESKSEEAEVVLETMIPEAERKTSETGATEPKLHEADENISHTVTVGKIIEQEEELNNKLQAEVEIVNLEPTLQKAEEKVATVSTVGEDVEQEELINVLEAEKAEVEIVNLEPTLQEADEKVATVSTVGEDVEQEELINVLEAEKTKHDLSPPIEPPKSTDASVTTLVEADSAEDTKGTSRDELTEVYDSNVGGDKETHLLSVTETLPATENPEVMIGEFKDYEVFKSSFPLDLGTAEVTSSVKDDNKLNMSEPEPSSISSIPDGSLQSYTSDFNSLEHRLEKEGILASMTGEIDTSGPRMISGEASGTNDVEGSPGTSGFETHNNQTSLEGFQPNATDEEPLQNDVSVPSTMAHSDVIPAVSSIDEETYKETTGSSKVVDADGNVVKESDLVRTENGTSHLLDEDNTSSAQKCTDEVFVDASQGLEKGNNDEVPRSGSALCVVSETSLIDHSVASGKESEKSNETEAQKSVGAVSQVIPEDHSVVSDKNPEGSSSMQPLAFAIPSDISSQSSAADKAGNTRDAIISEPWLDEGGDKLNFNVSAVDITSSRNESLDGNWGSVSVLSTQSDGTTPGDAEMLSLTGSRAPEKSESTLLNQQTAAGDSHHDKSDAFEPPSFMTLVESGTGADKNVATSETNTVGKAEQPSEALQSGWFPSLANVVNESEGRKKNEEIIAKVTNWSTGKQHSPLKNLLSEAQEESKVKVAATQKQVPDVNQADETGSKNNGAAVTTVSLIMGSETPNNNAGKREVAKEWNSPARYPTEIKKEKKKGKPYWVPFVCCTSVHQDM</sequence>
<dbReference type="InterPro" id="IPR013087">
    <property type="entry name" value="Znf_C2H2_type"/>
</dbReference>
<feature type="region of interest" description="Disordered" evidence="1">
    <location>
        <begin position="59"/>
        <end position="82"/>
    </location>
</feature>
<evidence type="ECO:0000313" key="3">
    <source>
        <dbReference type="EMBL" id="KAL3506519.1"/>
    </source>
</evidence>
<dbReference type="PANTHER" id="PTHR35746">
    <property type="entry name" value="PENTATRICOPEPTIDE REPEAT (PPR) SUPERFAMILY PROTEIN"/>
    <property type="match status" value="1"/>
</dbReference>
<feature type="region of interest" description="Disordered" evidence="1">
    <location>
        <begin position="633"/>
        <end position="679"/>
    </location>
</feature>
<reference evidence="3 4" key="1">
    <citation type="submission" date="2024-11" db="EMBL/GenBank/DDBJ databases">
        <title>A near-complete genome assembly of Cinchona calisaya.</title>
        <authorList>
            <person name="Lian D.C."/>
            <person name="Zhao X.W."/>
            <person name="Wei L."/>
        </authorList>
    </citation>
    <scope>NUCLEOTIDE SEQUENCE [LARGE SCALE GENOMIC DNA]</scope>
    <source>
        <tissue evidence="3">Nenye</tissue>
    </source>
</reference>
<dbReference type="PROSITE" id="PS00028">
    <property type="entry name" value="ZINC_FINGER_C2H2_1"/>
    <property type="match status" value="1"/>
</dbReference>
<dbReference type="PANTHER" id="PTHR35746:SF1">
    <property type="entry name" value="PENTATRICOPEPTIDE REPEAT (PPR) SUPERFAMILY PROTEIN"/>
    <property type="match status" value="1"/>
</dbReference>